<sequence>MLVTLTLLATLAMVALPLARVAAQQGREADLRQALWQIRHAIDAHKAAMDGGRITRLVGASGYPPTLEALTEGVTDIRNPAGAKLYFLRRIPRDPMCQCPGVPAVQTWGLRAYASPPDAPERGDDVFDVYSTSPDTGLNGIPYKEW</sequence>
<organism evidence="2 3">
    <name type="scientific">Cupriavidus agavae</name>
    <dbReference type="NCBI Taxonomy" id="1001822"/>
    <lineage>
        <taxon>Bacteria</taxon>
        <taxon>Pseudomonadati</taxon>
        <taxon>Pseudomonadota</taxon>
        <taxon>Betaproteobacteria</taxon>
        <taxon>Burkholderiales</taxon>
        <taxon>Burkholderiaceae</taxon>
        <taxon>Cupriavidus</taxon>
    </lineage>
</organism>
<dbReference type="Proteomes" id="UP000291078">
    <property type="component" value="Unassembled WGS sequence"/>
</dbReference>
<evidence type="ECO:0000313" key="3">
    <source>
        <dbReference type="Proteomes" id="UP000291078"/>
    </source>
</evidence>
<comment type="caution">
    <text evidence="2">The sequence shown here is derived from an EMBL/GenBank/DDBJ whole genome shotgun (WGS) entry which is preliminary data.</text>
</comment>
<evidence type="ECO:0000313" key="2">
    <source>
        <dbReference type="EMBL" id="RZT31259.1"/>
    </source>
</evidence>
<accession>A0A4V2FEX1</accession>
<dbReference type="InterPro" id="IPR045584">
    <property type="entry name" value="Pilin-like"/>
</dbReference>
<evidence type="ECO:0000256" key="1">
    <source>
        <dbReference type="SAM" id="SignalP"/>
    </source>
</evidence>
<gene>
    <name evidence="2" type="ORF">EV147_4440</name>
</gene>
<feature type="chain" id="PRO_5020965200" evidence="1">
    <location>
        <begin position="23"/>
        <end position="146"/>
    </location>
</feature>
<keyword evidence="1" id="KW-0732">Signal</keyword>
<keyword evidence="3" id="KW-1185">Reference proteome</keyword>
<dbReference type="SUPFAM" id="SSF54523">
    <property type="entry name" value="Pili subunits"/>
    <property type="match status" value="1"/>
</dbReference>
<dbReference type="AlphaFoldDB" id="A0A4V2FEX1"/>
<proteinExistence type="predicted"/>
<feature type="signal peptide" evidence="1">
    <location>
        <begin position="1"/>
        <end position="22"/>
    </location>
</feature>
<name>A0A4V2FEX1_9BURK</name>
<dbReference type="EMBL" id="SGXM01000009">
    <property type="protein sequence ID" value="RZT31259.1"/>
    <property type="molecule type" value="Genomic_DNA"/>
</dbReference>
<protein>
    <submittedName>
        <fullName evidence="2">General secretion pathway protein G</fullName>
    </submittedName>
</protein>
<reference evidence="2 3" key="1">
    <citation type="journal article" date="2015" name="Stand. Genomic Sci.">
        <title>Genomic Encyclopedia of Bacterial and Archaeal Type Strains, Phase III: the genomes of soil and plant-associated and newly described type strains.</title>
        <authorList>
            <person name="Whitman W.B."/>
            <person name="Woyke T."/>
            <person name="Klenk H.P."/>
            <person name="Zhou Y."/>
            <person name="Lilburn T.G."/>
            <person name="Beck B.J."/>
            <person name="De Vos P."/>
            <person name="Vandamme P."/>
            <person name="Eisen J.A."/>
            <person name="Garrity G."/>
            <person name="Hugenholtz P."/>
            <person name="Kyrpides N.C."/>
        </authorList>
    </citation>
    <scope>NUCLEOTIDE SEQUENCE [LARGE SCALE GENOMIC DNA]</scope>
    <source>
        <strain evidence="2 3">ASC-9842</strain>
    </source>
</reference>